<evidence type="ECO:0000256" key="5">
    <source>
        <dbReference type="ARBA" id="ARBA00023136"/>
    </source>
</evidence>
<keyword evidence="4 6" id="KW-1133">Transmembrane helix</keyword>
<dbReference type="PANTHER" id="PTHR42770">
    <property type="entry name" value="AMINO ACID TRANSPORTER-RELATED"/>
    <property type="match status" value="1"/>
</dbReference>
<dbReference type="InterPro" id="IPR050367">
    <property type="entry name" value="APC_superfamily"/>
</dbReference>
<comment type="caution">
    <text evidence="7">The sequence shown here is derived from an EMBL/GenBank/DDBJ whole genome shotgun (WGS) entry which is preliminary data.</text>
</comment>
<feature type="transmembrane region" description="Helical" evidence="6">
    <location>
        <begin position="98"/>
        <end position="119"/>
    </location>
</feature>
<dbReference type="Proteomes" id="UP000305451">
    <property type="component" value="Unassembled WGS sequence"/>
</dbReference>
<sequence length="409" mass="42603">MAEPAPETESLSRSITLPRLVLYGVGTILGAGIFVVIGEVIGESGTLAPLAYLAAGAVAFLTALSYAEISARVPTAGGPTDYVERAFRHRHLGSMTGWLLMTANTVSAATITSGFVGYLSIFVDVPGWLVALLVATGIGAIGAAGMRSSTWFMTVTTGIGIVTLLAVIWATREGLTAIPSRLGGELSGANPAMLTGLFSGAFLAIYSFIGFGDMALTAEEVKQVERTLPRAILIALAIVFLFYLLVSIAVVGAGPVEEIASARAPLVAAVEREGWPAWPVGLASLFVIVNGALTQIIGASRLLMDIGRDARGAPGFFGRVNPVSRTPLIATVTLTAIVALLAAFVDLQHLAEATSLIILAVFFLVNCALIGLKRRSQPDEVPDIWIGIPLLGALSTLGAILAQIAFWFS</sequence>
<dbReference type="OrthoDB" id="7065842at2"/>
<keyword evidence="2" id="KW-1003">Cell membrane</keyword>
<reference evidence="7 8" key="1">
    <citation type="journal article" date="2013" name="Int. J. Syst. Evol. Microbiol.">
        <title>Marinicauda pacifica gen. nov., sp. nov., a prosthecate alphaproteobacterium of the family Hyphomonadaceae isolated from deep seawater.</title>
        <authorList>
            <person name="Zhang X.Y."/>
            <person name="Li G.W."/>
            <person name="Wang C.S."/>
            <person name="Zhang Y.J."/>
            <person name="Xu X.W."/>
            <person name="Li H."/>
            <person name="Liu A."/>
            <person name="Liu C."/>
            <person name="Xie B.B."/>
            <person name="Qin Q.L."/>
            <person name="Xu Z."/>
            <person name="Chen X.L."/>
            <person name="Zhou B.C."/>
            <person name="Zhang Y.Z."/>
        </authorList>
    </citation>
    <scope>NUCLEOTIDE SEQUENCE [LARGE SCALE GENOMIC DNA]</scope>
    <source>
        <strain evidence="7 8">P-1 km-3</strain>
    </source>
</reference>
<keyword evidence="8" id="KW-1185">Reference proteome</keyword>
<feature type="transmembrane region" description="Helical" evidence="6">
    <location>
        <begin position="232"/>
        <end position="256"/>
    </location>
</feature>
<evidence type="ECO:0000313" key="7">
    <source>
        <dbReference type="EMBL" id="TGY92455.1"/>
    </source>
</evidence>
<organism evidence="7 8">
    <name type="scientific">Marinicauda pacifica</name>
    <dbReference type="NCBI Taxonomy" id="1133559"/>
    <lineage>
        <taxon>Bacteria</taxon>
        <taxon>Pseudomonadati</taxon>
        <taxon>Pseudomonadota</taxon>
        <taxon>Alphaproteobacteria</taxon>
        <taxon>Maricaulales</taxon>
        <taxon>Maricaulaceae</taxon>
        <taxon>Marinicauda</taxon>
    </lineage>
</organism>
<keyword evidence="3 6" id="KW-0812">Transmembrane</keyword>
<proteinExistence type="predicted"/>
<dbReference type="GO" id="GO:0022857">
    <property type="term" value="F:transmembrane transporter activity"/>
    <property type="evidence" value="ECO:0007669"/>
    <property type="project" value="InterPro"/>
</dbReference>
<feature type="transmembrane region" description="Helical" evidence="6">
    <location>
        <begin position="353"/>
        <end position="372"/>
    </location>
</feature>
<dbReference type="Pfam" id="PF13520">
    <property type="entry name" value="AA_permease_2"/>
    <property type="match status" value="1"/>
</dbReference>
<keyword evidence="5 6" id="KW-0472">Membrane</keyword>
<dbReference type="GO" id="GO:0005886">
    <property type="term" value="C:plasma membrane"/>
    <property type="evidence" value="ECO:0007669"/>
    <property type="project" value="UniProtKB-SubCell"/>
</dbReference>
<protein>
    <submittedName>
        <fullName evidence="7">Amino acid permease</fullName>
    </submittedName>
</protein>
<dbReference type="InterPro" id="IPR002293">
    <property type="entry name" value="AA/rel_permease1"/>
</dbReference>
<dbReference type="AlphaFoldDB" id="A0A4S2H9B6"/>
<evidence type="ECO:0000256" key="1">
    <source>
        <dbReference type="ARBA" id="ARBA00004651"/>
    </source>
</evidence>
<evidence type="ECO:0000313" key="8">
    <source>
        <dbReference type="Proteomes" id="UP000305451"/>
    </source>
</evidence>
<feature type="transmembrane region" description="Helical" evidence="6">
    <location>
        <begin position="384"/>
        <end position="408"/>
    </location>
</feature>
<feature type="transmembrane region" description="Helical" evidence="6">
    <location>
        <begin position="191"/>
        <end position="211"/>
    </location>
</feature>
<feature type="transmembrane region" description="Helical" evidence="6">
    <location>
        <begin position="20"/>
        <end position="41"/>
    </location>
</feature>
<evidence type="ECO:0000256" key="6">
    <source>
        <dbReference type="SAM" id="Phobius"/>
    </source>
</evidence>
<accession>A0A4S2H9B6</accession>
<feature type="transmembrane region" description="Helical" evidence="6">
    <location>
        <begin position="47"/>
        <end position="67"/>
    </location>
</feature>
<feature type="transmembrane region" description="Helical" evidence="6">
    <location>
        <begin position="151"/>
        <end position="171"/>
    </location>
</feature>
<evidence type="ECO:0000256" key="3">
    <source>
        <dbReference type="ARBA" id="ARBA00022692"/>
    </source>
</evidence>
<dbReference type="PIRSF" id="PIRSF006060">
    <property type="entry name" value="AA_transporter"/>
    <property type="match status" value="1"/>
</dbReference>
<dbReference type="EMBL" id="SRXV01000003">
    <property type="protein sequence ID" value="TGY92455.1"/>
    <property type="molecule type" value="Genomic_DNA"/>
</dbReference>
<feature type="transmembrane region" description="Helical" evidence="6">
    <location>
        <begin position="276"/>
        <end position="298"/>
    </location>
</feature>
<feature type="transmembrane region" description="Helical" evidence="6">
    <location>
        <begin position="125"/>
        <end position="144"/>
    </location>
</feature>
<gene>
    <name evidence="7" type="ORF">E5162_12515</name>
</gene>
<dbReference type="PANTHER" id="PTHR42770:SF11">
    <property type="entry name" value="INNER MEMBRANE TRANSPORT PROTEIN YBAT"/>
    <property type="match status" value="1"/>
</dbReference>
<feature type="transmembrane region" description="Helical" evidence="6">
    <location>
        <begin position="328"/>
        <end position="347"/>
    </location>
</feature>
<comment type="subcellular location">
    <subcellularLocation>
        <location evidence="1">Cell membrane</location>
        <topology evidence="1">Multi-pass membrane protein</topology>
    </subcellularLocation>
</comment>
<name>A0A4S2H9B6_9PROT</name>
<evidence type="ECO:0000256" key="4">
    <source>
        <dbReference type="ARBA" id="ARBA00022989"/>
    </source>
</evidence>
<evidence type="ECO:0000256" key="2">
    <source>
        <dbReference type="ARBA" id="ARBA00022475"/>
    </source>
</evidence>
<dbReference type="Gene3D" id="1.20.1740.10">
    <property type="entry name" value="Amino acid/polyamine transporter I"/>
    <property type="match status" value="1"/>
</dbReference>